<dbReference type="InterPro" id="IPR036259">
    <property type="entry name" value="MFS_trans_sf"/>
</dbReference>
<dbReference type="InterPro" id="IPR020846">
    <property type="entry name" value="MFS_dom"/>
</dbReference>
<dbReference type="InterPro" id="IPR011701">
    <property type="entry name" value="MFS"/>
</dbReference>
<evidence type="ECO:0000313" key="7">
    <source>
        <dbReference type="Proteomes" id="UP000766595"/>
    </source>
</evidence>
<keyword evidence="1 4" id="KW-0812">Transmembrane</keyword>
<dbReference type="Gene3D" id="1.20.1250.20">
    <property type="entry name" value="MFS general substrate transporter like domains"/>
    <property type="match status" value="1"/>
</dbReference>
<organism evidence="6 7">
    <name type="scientific">Prosthecodimorpha staleyi</name>
    <dbReference type="NCBI Taxonomy" id="2840188"/>
    <lineage>
        <taxon>Bacteria</taxon>
        <taxon>Pseudomonadati</taxon>
        <taxon>Pseudomonadota</taxon>
        <taxon>Alphaproteobacteria</taxon>
        <taxon>Hyphomicrobiales</taxon>
        <taxon>Ancalomicrobiaceae</taxon>
        <taxon>Prosthecodimorpha</taxon>
    </lineage>
</organism>
<evidence type="ECO:0000256" key="1">
    <source>
        <dbReference type="ARBA" id="ARBA00022692"/>
    </source>
</evidence>
<evidence type="ECO:0000256" key="4">
    <source>
        <dbReference type="SAM" id="Phobius"/>
    </source>
</evidence>
<dbReference type="PANTHER" id="PTHR23539">
    <property type="entry name" value="MFS TRANSPORTER"/>
    <property type="match status" value="1"/>
</dbReference>
<evidence type="ECO:0000313" key="6">
    <source>
        <dbReference type="EMBL" id="MBT9289233.1"/>
    </source>
</evidence>
<accession>A0A947GAK8</accession>
<keyword evidence="2 4" id="KW-1133">Transmembrane helix</keyword>
<feature type="domain" description="Major facilitator superfamily (MFS) profile" evidence="5">
    <location>
        <begin position="1"/>
        <end position="187"/>
    </location>
</feature>
<feature type="transmembrane region" description="Helical" evidence="4">
    <location>
        <begin position="144"/>
        <end position="177"/>
    </location>
</feature>
<dbReference type="GO" id="GO:0022857">
    <property type="term" value="F:transmembrane transporter activity"/>
    <property type="evidence" value="ECO:0007669"/>
    <property type="project" value="InterPro"/>
</dbReference>
<evidence type="ECO:0000256" key="2">
    <source>
        <dbReference type="ARBA" id="ARBA00022989"/>
    </source>
</evidence>
<feature type="transmembrane region" description="Helical" evidence="4">
    <location>
        <begin position="80"/>
        <end position="97"/>
    </location>
</feature>
<evidence type="ECO:0000259" key="5">
    <source>
        <dbReference type="PROSITE" id="PS50850"/>
    </source>
</evidence>
<dbReference type="PROSITE" id="PS50850">
    <property type="entry name" value="MFS"/>
    <property type="match status" value="1"/>
</dbReference>
<dbReference type="Pfam" id="PF07690">
    <property type="entry name" value="MFS_1"/>
    <property type="match status" value="1"/>
</dbReference>
<dbReference type="Proteomes" id="UP000766595">
    <property type="component" value="Unassembled WGS sequence"/>
</dbReference>
<dbReference type="PANTHER" id="PTHR23539:SF1">
    <property type="entry name" value="MAJOR FACILITATOR SUPERFAMILY (MFS) PROFILE DOMAIN-CONTAINING PROTEIN"/>
    <property type="match status" value="1"/>
</dbReference>
<feature type="transmembrane region" description="Helical" evidence="4">
    <location>
        <begin position="103"/>
        <end position="123"/>
    </location>
</feature>
<keyword evidence="7" id="KW-1185">Reference proteome</keyword>
<dbReference type="SUPFAM" id="SSF103473">
    <property type="entry name" value="MFS general substrate transporter"/>
    <property type="match status" value="1"/>
</dbReference>
<protein>
    <submittedName>
        <fullName evidence="6">MFS transporter</fullName>
    </submittedName>
</protein>
<keyword evidence="3 4" id="KW-0472">Membrane</keyword>
<proteinExistence type="predicted"/>
<feature type="transmembrane region" description="Helical" evidence="4">
    <location>
        <begin position="51"/>
        <end position="73"/>
    </location>
</feature>
<evidence type="ECO:0000256" key="3">
    <source>
        <dbReference type="ARBA" id="ARBA00023136"/>
    </source>
</evidence>
<dbReference type="EMBL" id="JAHHZF010000003">
    <property type="protein sequence ID" value="MBT9289233.1"/>
    <property type="molecule type" value="Genomic_DNA"/>
</dbReference>
<reference evidence="6 7" key="1">
    <citation type="submission" date="2021-06" db="EMBL/GenBank/DDBJ databases">
        <authorList>
            <person name="Grouzdev D.S."/>
            <person name="Koziaeva V."/>
        </authorList>
    </citation>
    <scope>NUCLEOTIDE SEQUENCE [LARGE SCALE GENOMIC DNA]</scope>
    <source>
        <strain evidence="6 7">22</strain>
    </source>
</reference>
<dbReference type="AlphaFoldDB" id="A0A947GAK8"/>
<gene>
    <name evidence="6" type="ORF">KL771_07205</name>
</gene>
<comment type="caution">
    <text evidence="6">The sequence shown here is derived from an EMBL/GenBank/DDBJ whole genome shotgun (WGS) entry which is preliminary data.</text>
</comment>
<name>A0A947GAK8_9HYPH</name>
<sequence length="187" mass="18653">MAIRDVMRAGSAVAPASLLMLVNFLLADVRDGLGPFLGIFLIGKGWTPDRIGLVMSIGGFAGMIATTPLGILADATKPKRAVVVICAVLVTVASLAMLLVPSIAVVTAAQIATGIAGLTLGIVGQSGLAHQLGRNEAANHGGNVLAAVLAGLFGAAYGLTAVFVLMAGMAIGSILATLAIPPASIWS</sequence>
<dbReference type="RefSeq" id="WP_261967874.1">
    <property type="nucleotide sequence ID" value="NZ_JAHHZF010000003.1"/>
</dbReference>